<evidence type="ECO:0000256" key="6">
    <source>
        <dbReference type="ARBA" id="ARBA00047179"/>
    </source>
</evidence>
<organism evidence="8 9">
    <name type="scientific">Dinothrombium tinctorium</name>
    <dbReference type="NCBI Taxonomy" id="1965070"/>
    <lineage>
        <taxon>Eukaryota</taxon>
        <taxon>Metazoa</taxon>
        <taxon>Ecdysozoa</taxon>
        <taxon>Arthropoda</taxon>
        <taxon>Chelicerata</taxon>
        <taxon>Arachnida</taxon>
        <taxon>Acari</taxon>
        <taxon>Acariformes</taxon>
        <taxon>Trombidiformes</taxon>
        <taxon>Prostigmata</taxon>
        <taxon>Anystina</taxon>
        <taxon>Parasitengona</taxon>
        <taxon>Trombidioidea</taxon>
        <taxon>Trombidiidae</taxon>
        <taxon>Dinothrombium</taxon>
    </lineage>
</organism>
<dbReference type="PANTHER" id="PTHR12794">
    <property type="entry name" value="GEMIN2"/>
    <property type="match status" value="1"/>
</dbReference>
<comment type="function">
    <text evidence="7">The SMN complex catalyzes the assembly of small nuclear ribonucleoproteins (snRNPs), the building blocks of the spliceosome, and thereby plays an important role in the splicing of cellular pre-mRNAs.</text>
</comment>
<dbReference type="GO" id="GO:0000387">
    <property type="term" value="P:spliceosomal snRNP assembly"/>
    <property type="evidence" value="ECO:0007669"/>
    <property type="project" value="UniProtKB-UniRule"/>
</dbReference>
<sequence length="255" mass="29700">MFSDDECDEDVEYGMCRVLPVSSFTQYDPSKPPTTGADYLRRVQLEAMKCPDIVVADLNVEEYNNKRTLVLTESNGFIKASKDICPSLEWQRQQVADFNQLRLKIADIKLKLAKSQRDARYAKLVKSKRFLENYKSCKNNEQQFAFFEYERPLLKSLLQLSQNDIHNILVDHIRWIKQAGYSYFRGLWIYSLLAFLEKPLQSEVYSTLRDLSRLCSVERSSATFSSDSEEMTSLNLIICLIGRYFNQLDMVDNSE</sequence>
<name>A0A3S3P608_9ACAR</name>
<dbReference type="Gene3D" id="1.20.58.1070">
    <property type="match status" value="1"/>
</dbReference>
<evidence type="ECO:0000313" key="9">
    <source>
        <dbReference type="Proteomes" id="UP000285301"/>
    </source>
</evidence>
<protein>
    <recommendedName>
        <fullName evidence="6 7">Gem-associated protein 2</fullName>
    </recommendedName>
</protein>
<keyword evidence="4 7" id="KW-0508">mRNA splicing</keyword>
<dbReference type="EMBL" id="NCKU01002830">
    <property type="protein sequence ID" value="RWS08703.1"/>
    <property type="molecule type" value="Genomic_DNA"/>
</dbReference>
<keyword evidence="3 7" id="KW-0507">mRNA processing</keyword>
<evidence type="ECO:0000313" key="8">
    <source>
        <dbReference type="EMBL" id="RWS08703.1"/>
    </source>
</evidence>
<gene>
    <name evidence="8" type="ORF">B4U79_13562</name>
</gene>
<evidence type="ECO:0000256" key="3">
    <source>
        <dbReference type="ARBA" id="ARBA00022664"/>
    </source>
</evidence>
<evidence type="ECO:0000256" key="2">
    <source>
        <dbReference type="ARBA" id="ARBA00022490"/>
    </source>
</evidence>
<reference evidence="8 9" key="1">
    <citation type="journal article" date="2018" name="Gigascience">
        <title>Genomes of trombidid mites reveal novel predicted allergens and laterally-transferred genes associated with secondary metabolism.</title>
        <authorList>
            <person name="Dong X."/>
            <person name="Chaisiri K."/>
            <person name="Xia D."/>
            <person name="Armstrong S.D."/>
            <person name="Fang Y."/>
            <person name="Donnelly M.J."/>
            <person name="Kadowaki T."/>
            <person name="McGarry J.W."/>
            <person name="Darby A.C."/>
            <person name="Makepeace B.L."/>
        </authorList>
    </citation>
    <scope>NUCLEOTIDE SEQUENCE [LARGE SCALE GENOMIC DNA]</scope>
    <source>
        <strain evidence="8">UoL-WK</strain>
    </source>
</reference>
<accession>A0A3S3P608</accession>
<evidence type="ECO:0000256" key="4">
    <source>
        <dbReference type="ARBA" id="ARBA00023187"/>
    </source>
</evidence>
<comment type="subcellular location">
    <subcellularLocation>
        <location evidence="1">Cytoplasm</location>
    </subcellularLocation>
</comment>
<evidence type="ECO:0000256" key="5">
    <source>
        <dbReference type="ARBA" id="ARBA00025758"/>
    </source>
</evidence>
<dbReference type="GO" id="GO:0032797">
    <property type="term" value="C:SMN complex"/>
    <property type="evidence" value="ECO:0007669"/>
    <property type="project" value="UniProtKB-UniRule"/>
</dbReference>
<dbReference type="PIRSF" id="PIRSF038038">
    <property type="entry name" value="SMN_Gemin2"/>
    <property type="match status" value="1"/>
</dbReference>
<dbReference type="InterPro" id="IPR035426">
    <property type="entry name" value="Gemin2/Brr1"/>
</dbReference>
<keyword evidence="9" id="KW-1185">Reference proteome</keyword>
<evidence type="ECO:0000256" key="1">
    <source>
        <dbReference type="ARBA" id="ARBA00004496"/>
    </source>
</evidence>
<proteinExistence type="inferred from homology"/>
<dbReference type="Proteomes" id="UP000285301">
    <property type="component" value="Unassembled WGS sequence"/>
</dbReference>
<dbReference type="OrthoDB" id="428895at2759"/>
<evidence type="ECO:0000256" key="7">
    <source>
        <dbReference type="PIRNR" id="PIRNR038038"/>
    </source>
</evidence>
<dbReference type="Pfam" id="PF04938">
    <property type="entry name" value="SIP1"/>
    <property type="match status" value="1"/>
</dbReference>
<dbReference type="InterPro" id="IPR017364">
    <property type="entry name" value="GEMIN2"/>
</dbReference>
<comment type="similarity">
    <text evidence="5 7">Belongs to the gemin-2 family.</text>
</comment>
<comment type="subunit">
    <text evidence="7">Part of the core SMN complex.</text>
</comment>
<comment type="caution">
    <text evidence="8">The sequence shown here is derived from an EMBL/GenBank/DDBJ whole genome shotgun (WGS) entry which is preliminary data.</text>
</comment>
<dbReference type="GO" id="GO:0000245">
    <property type="term" value="P:spliceosomal complex assembly"/>
    <property type="evidence" value="ECO:0007669"/>
    <property type="project" value="UniProtKB-UniRule"/>
</dbReference>
<dbReference type="AlphaFoldDB" id="A0A3S3P608"/>
<dbReference type="PANTHER" id="PTHR12794:SF0">
    <property type="entry name" value="GEM-ASSOCIATED PROTEIN 2"/>
    <property type="match status" value="1"/>
</dbReference>
<keyword evidence="2 7" id="KW-0963">Cytoplasm</keyword>
<dbReference type="STRING" id="1965070.A0A3S3P608"/>
<dbReference type="GO" id="GO:0005681">
    <property type="term" value="C:spliceosomal complex"/>
    <property type="evidence" value="ECO:0007669"/>
    <property type="project" value="UniProtKB-UniRule"/>
</dbReference>